<dbReference type="Proteomes" id="UP001152795">
    <property type="component" value="Unassembled WGS sequence"/>
</dbReference>
<proteinExistence type="predicted"/>
<gene>
    <name evidence="1" type="ORF">PACLA_8A072862</name>
</gene>
<dbReference type="Pfam" id="PF02945">
    <property type="entry name" value="Endonuclease_7"/>
    <property type="match status" value="1"/>
</dbReference>
<dbReference type="Gene3D" id="3.40.1800.10">
    <property type="entry name" value="His-Me finger endonucleases"/>
    <property type="match status" value="1"/>
</dbReference>
<organism evidence="1 2">
    <name type="scientific">Paramuricea clavata</name>
    <name type="common">Red gorgonian</name>
    <name type="synonym">Violescent sea-whip</name>
    <dbReference type="NCBI Taxonomy" id="317549"/>
    <lineage>
        <taxon>Eukaryota</taxon>
        <taxon>Metazoa</taxon>
        <taxon>Cnidaria</taxon>
        <taxon>Anthozoa</taxon>
        <taxon>Octocorallia</taxon>
        <taxon>Malacalcyonacea</taxon>
        <taxon>Plexauridae</taxon>
        <taxon>Paramuricea</taxon>
    </lineage>
</organism>
<dbReference type="InterPro" id="IPR004211">
    <property type="entry name" value="Endonuclease_7"/>
</dbReference>
<keyword evidence="1" id="KW-0176">Collagen</keyword>
<dbReference type="SUPFAM" id="SSF54060">
    <property type="entry name" value="His-Me finger endonucleases"/>
    <property type="match status" value="1"/>
</dbReference>
<dbReference type="PROSITE" id="PS50157">
    <property type="entry name" value="ZINC_FINGER_C2H2_2"/>
    <property type="match status" value="1"/>
</dbReference>
<dbReference type="InterPro" id="IPR013087">
    <property type="entry name" value="Znf_C2H2_type"/>
</dbReference>
<comment type="caution">
    <text evidence="1">The sequence shown here is derived from an EMBL/GenBank/DDBJ whole genome shotgun (WGS) entry which is preliminary data.</text>
</comment>
<dbReference type="OrthoDB" id="6618820at2759"/>
<dbReference type="InterPro" id="IPR038563">
    <property type="entry name" value="Endonuclease_7_sf"/>
</dbReference>
<name>A0A7D9IFZ9_PARCT</name>
<dbReference type="PANTHER" id="PTHR31511:SF12">
    <property type="entry name" value="RHO TERMINATION FACTOR N-TERMINAL DOMAIN-CONTAINING PROTEIN"/>
    <property type="match status" value="1"/>
</dbReference>
<sequence length="533" mass="60588">MENLGIGNPVEIMKEYTKMMMEMKARMDAMEDADNEKKLKTLEKDNRKLKKESAANKGALGKLRNDNRKLKRNIASMKVGEEGIEVIGGSTTPTLHTINYTKTGESDEGTVEKFSLGISRPDFGGQLDVSREIVSNLLKSVLDQPIKFTETLVLKMVKGLLSKNAAVDLPMESETITVMSAIEVEDRGSNWRVIMVESHEVDVVHFNPLVGSSFIELPAPLKSKINGLINIENMDDNDCFRWCHVRHLKLKEQKANKITKPDREFAKVLNYDGIEFPVRIDDIPKIEVANEIRITVIMLKGEKMFFPRYTSKFDYKDHMELLLMEDGEGNTHYVLVRDISMSLSSLHKTQHKRYYCLSCLNGFNSQKRLDEHVETCRENHRRQLPVQFVIYADFESLLIPVDGKGECLRKTHSHEMCSYGFKRVCYYDGKYDGEYKSYRGAGAIGRFLSDVVAEAEECNRIIQNEFNKVAIMSVGDYKELEKATECHICNGKFTKADGKVLDHCHVTGKFRGAAHNSCNLNFKLTGKIPGKIP</sequence>
<keyword evidence="2" id="KW-1185">Reference proteome</keyword>
<dbReference type="AlphaFoldDB" id="A0A7D9IFZ9"/>
<accession>A0A7D9IFZ9</accession>
<dbReference type="InterPro" id="IPR044925">
    <property type="entry name" value="His-Me_finger_sf"/>
</dbReference>
<evidence type="ECO:0000313" key="2">
    <source>
        <dbReference type="Proteomes" id="UP001152795"/>
    </source>
</evidence>
<evidence type="ECO:0000313" key="1">
    <source>
        <dbReference type="EMBL" id="CAB4004929.1"/>
    </source>
</evidence>
<dbReference type="GO" id="GO:0005581">
    <property type="term" value="C:collagen trimer"/>
    <property type="evidence" value="ECO:0007669"/>
    <property type="project" value="UniProtKB-KW"/>
</dbReference>
<dbReference type="PANTHER" id="PTHR31511">
    <property type="entry name" value="PROTEIN CBG23764"/>
    <property type="match status" value="1"/>
</dbReference>
<protein>
    <submittedName>
        <fullName evidence="1">Collagen EMF1-alpha</fullName>
    </submittedName>
</protein>
<dbReference type="EMBL" id="CACRXK020005050">
    <property type="protein sequence ID" value="CAB4004929.1"/>
    <property type="molecule type" value="Genomic_DNA"/>
</dbReference>
<reference evidence="1" key="1">
    <citation type="submission" date="2020-04" db="EMBL/GenBank/DDBJ databases">
        <authorList>
            <person name="Alioto T."/>
            <person name="Alioto T."/>
            <person name="Gomez Garrido J."/>
        </authorList>
    </citation>
    <scope>NUCLEOTIDE SEQUENCE</scope>
    <source>
        <strain evidence="1">A484AB</strain>
    </source>
</reference>